<dbReference type="AlphaFoldDB" id="A0AA35M5K6"/>
<gene>
    <name evidence="1" type="ORF">CCHLO57077_00009998</name>
</gene>
<name>A0AA35M5K6_9HYPO</name>
<comment type="caution">
    <text evidence="1">The sequence shown here is derived from an EMBL/GenBank/DDBJ whole genome shotgun (WGS) entry which is preliminary data.</text>
</comment>
<dbReference type="Proteomes" id="UP001160390">
    <property type="component" value="Unassembled WGS sequence"/>
</dbReference>
<keyword evidence="2" id="KW-1185">Reference proteome</keyword>
<sequence>MVNIIFPVQAFRDADYQSLARLVPDAMGARATDESNYIYGILGLLDPDSVLSKKIEPEYSVNPLEMFHKVTKITLENTEDANIILLGSKNLSKELPGWCLHPYSKDDHRYADYELREKESLRATMDSLPKIAFLENDRVLQLAGYSFGTVTRAGPAIQLEDHPFGVKMLRFIYKSVLAYFHSRSIIGADIARPYVNTSMTTTEAFYWSMLMPEINGVDKADLDHILEMVQDLDELLQRKLSFLAKKPGPWSGLSALYVWPRVLEITLRSAFGSSQTQCLEIMRRHAHVYGYRAISTSEGYIGFATGPIYPQDKIFLLQGVRTPVVLRRANANANWRIIGEIYIPGAMLGELWDESKSYDVLIE</sequence>
<evidence type="ECO:0000313" key="2">
    <source>
        <dbReference type="Proteomes" id="UP001160390"/>
    </source>
</evidence>
<dbReference type="PANTHER" id="PTHR24148">
    <property type="entry name" value="ANKYRIN REPEAT DOMAIN-CONTAINING PROTEIN 39 HOMOLOG-RELATED"/>
    <property type="match status" value="1"/>
</dbReference>
<evidence type="ECO:0000313" key="1">
    <source>
        <dbReference type="EMBL" id="CAI6090747.1"/>
    </source>
</evidence>
<dbReference type="Pfam" id="PF26639">
    <property type="entry name" value="Het-6_barrel"/>
    <property type="match status" value="1"/>
</dbReference>
<protein>
    <submittedName>
        <fullName evidence="1">Uncharacterized protein</fullName>
    </submittedName>
</protein>
<proteinExistence type="predicted"/>
<dbReference type="EMBL" id="CABFNP030001042">
    <property type="protein sequence ID" value="CAI6090747.1"/>
    <property type="molecule type" value="Genomic_DNA"/>
</dbReference>
<organism evidence="1 2">
    <name type="scientific">Clonostachys chloroleuca</name>
    <dbReference type="NCBI Taxonomy" id="1926264"/>
    <lineage>
        <taxon>Eukaryota</taxon>
        <taxon>Fungi</taxon>
        <taxon>Dikarya</taxon>
        <taxon>Ascomycota</taxon>
        <taxon>Pezizomycotina</taxon>
        <taxon>Sordariomycetes</taxon>
        <taxon>Hypocreomycetidae</taxon>
        <taxon>Hypocreales</taxon>
        <taxon>Bionectriaceae</taxon>
        <taxon>Clonostachys</taxon>
    </lineage>
</organism>
<dbReference type="InterPro" id="IPR052895">
    <property type="entry name" value="HetReg/Transcr_Mod"/>
</dbReference>
<accession>A0AA35M5K6</accession>
<dbReference type="PANTHER" id="PTHR24148:SF64">
    <property type="entry name" value="HETEROKARYON INCOMPATIBILITY DOMAIN-CONTAINING PROTEIN"/>
    <property type="match status" value="1"/>
</dbReference>
<reference evidence="1" key="1">
    <citation type="submission" date="2023-01" db="EMBL/GenBank/DDBJ databases">
        <authorList>
            <person name="Piombo E."/>
        </authorList>
    </citation>
    <scope>NUCLEOTIDE SEQUENCE</scope>
</reference>